<accession>A0ACB8B0N2</accession>
<comment type="caution">
    <text evidence="1">The sequence shown here is derived from an EMBL/GenBank/DDBJ whole genome shotgun (WGS) entry which is preliminary data.</text>
</comment>
<organism evidence="1 2">
    <name type="scientific">Leucogyrophana mollusca</name>
    <dbReference type="NCBI Taxonomy" id="85980"/>
    <lineage>
        <taxon>Eukaryota</taxon>
        <taxon>Fungi</taxon>
        <taxon>Dikarya</taxon>
        <taxon>Basidiomycota</taxon>
        <taxon>Agaricomycotina</taxon>
        <taxon>Agaricomycetes</taxon>
        <taxon>Agaricomycetidae</taxon>
        <taxon>Boletales</taxon>
        <taxon>Boletales incertae sedis</taxon>
        <taxon>Leucogyrophana</taxon>
    </lineage>
</organism>
<dbReference type="Proteomes" id="UP000790709">
    <property type="component" value="Unassembled WGS sequence"/>
</dbReference>
<evidence type="ECO:0000313" key="1">
    <source>
        <dbReference type="EMBL" id="KAH7919335.1"/>
    </source>
</evidence>
<dbReference type="EMBL" id="MU266670">
    <property type="protein sequence ID" value="KAH7919335.1"/>
    <property type="molecule type" value="Genomic_DNA"/>
</dbReference>
<name>A0ACB8B0N2_9AGAM</name>
<protein>
    <submittedName>
        <fullName evidence="1">Uncharacterized protein</fullName>
    </submittedName>
</protein>
<evidence type="ECO:0000313" key="2">
    <source>
        <dbReference type="Proteomes" id="UP000790709"/>
    </source>
</evidence>
<reference evidence="1" key="1">
    <citation type="journal article" date="2021" name="New Phytol.">
        <title>Evolutionary innovations through gain and loss of genes in the ectomycorrhizal Boletales.</title>
        <authorList>
            <person name="Wu G."/>
            <person name="Miyauchi S."/>
            <person name="Morin E."/>
            <person name="Kuo A."/>
            <person name="Drula E."/>
            <person name="Varga T."/>
            <person name="Kohler A."/>
            <person name="Feng B."/>
            <person name="Cao Y."/>
            <person name="Lipzen A."/>
            <person name="Daum C."/>
            <person name="Hundley H."/>
            <person name="Pangilinan J."/>
            <person name="Johnson J."/>
            <person name="Barry K."/>
            <person name="LaButti K."/>
            <person name="Ng V."/>
            <person name="Ahrendt S."/>
            <person name="Min B."/>
            <person name="Choi I.G."/>
            <person name="Park H."/>
            <person name="Plett J.M."/>
            <person name="Magnuson J."/>
            <person name="Spatafora J.W."/>
            <person name="Nagy L.G."/>
            <person name="Henrissat B."/>
            <person name="Grigoriev I.V."/>
            <person name="Yang Z.L."/>
            <person name="Xu J."/>
            <person name="Martin F.M."/>
        </authorList>
    </citation>
    <scope>NUCLEOTIDE SEQUENCE</scope>
    <source>
        <strain evidence="1">KUC20120723A-06</strain>
    </source>
</reference>
<keyword evidence="2" id="KW-1185">Reference proteome</keyword>
<sequence length="144" mass="15132">MDAHARALVALQIPPCNNPQLLFFSFTYSVGAAIRWGVGCRHWVDQGAGSSGTWSDIVTVSGCGSALHLLDFLASAGAQLSDSVSTVSSQKSYTGSAVPATHSAVPSTYTASSSAPSSMHSRVQLWKGVNIFTCNPYLQPYHAP</sequence>
<proteinExistence type="predicted"/>
<gene>
    <name evidence="1" type="ORF">BV22DRAFT_867058</name>
</gene>